<feature type="domain" description="FAD-binding" evidence="5">
    <location>
        <begin position="11"/>
        <end position="349"/>
    </location>
</feature>
<dbReference type="Gene3D" id="3.50.50.60">
    <property type="entry name" value="FAD/NAD(P)-binding domain"/>
    <property type="match status" value="2"/>
</dbReference>
<reference evidence="6 7" key="1">
    <citation type="submission" date="2016-03" db="EMBL/GenBank/DDBJ databases">
        <title>Whole genome sequencing of Grifola frondosa 9006-11.</title>
        <authorList>
            <person name="Min B."/>
            <person name="Park H."/>
            <person name="Kim J.-G."/>
            <person name="Cho H."/>
            <person name="Oh Y.-L."/>
            <person name="Kong W.-S."/>
            <person name="Choi I.-G."/>
        </authorList>
    </citation>
    <scope>NUCLEOTIDE SEQUENCE [LARGE SCALE GENOMIC DNA]</scope>
    <source>
        <strain evidence="6 7">9006-11</strain>
    </source>
</reference>
<name>A0A1C7ME55_GRIFR</name>
<keyword evidence="7" id="KW-1185">Reference proteome</keyword>
<evidence type="ECO:0000256" key="1">
    <source>
        <dbReference type="ARBA" id="ARBA00001974"/>
    </source>
</evidence>
<dbReference type="OMA" id="YTLMVPQ"/>
<dbReference type="InterPro" id="IPR002938">
    <property type="entry name" value="FAD-bd"/>
</dbReference>
<keyword evidence="4" id="KW-0560">Oxidoreductase</keyword>
<dbReference type="Proteomes" id="UP000092993">
    <property type="component" value="Unassembled WGS sequence"/>
</dbReference>
<proteinExistence type="predicted"/>
<dbReference type="InterPro" id="IPR050641">
    <property type="entry name" value="RIFMO-like"/>
</dbReference>
<evidence type="ECO:0000313" key="7">
    <source>
        <dbReference type="Proteomes" id="UP000092993"/>
    </source>
</evidence>
<comment type="caution">
    <text evidence="6">The sequence shown here is derived from an EMBL/GenBank/DDBJ whole genome shotgun (WGS) entry which is preliminary data.</text>
</comment>
<dbReference type="SUPFAM" id="SSF51905">
    <property type="entry name" value="FAD/NAD(P)-binding domain"/>
    <property type="match status" value="1"/>
</dbReference>
<evidence type="ECO:0000256" key="3">
    <source>
        <dbReference type="ARBA" id="ARBA00022827"/>
    </source>
</evidence>
<keyword evidence="2" id="KW-0285">Flavoprotein</keyword>
<dbReference type="InterPro" id="IPR036188">
    <property type="entry name" value="FAD/NAD-bd_sf"/>
</dbReference>
<dbReference type="PRINTS" id="PR00420">
    <property type="entry name" value="RNGMNOXGNASE"/>
</dbReference>
<dbReference type="Pfam" id="PF01494">
    <property type="entry name" value="FAD_binding_3"/>
    <property type="match status" value="1"/>
</dbReference>
<evidence type="ECO:0000256" key="2">
    <source>
        <dbReference type="ARBA" id="ARBA00022630"/>
    </source>
</evidence>
<dbReference type="STRING" id="5627.A0A1C7ME55"/>
<evidence type="ECO:0000259" key="5">
    <source>
        <dbReference type="Pfam" id="PF01494"/>
    </source>
</evidence>
<organism evidence="6 7">
    <name type="scientific">Grifola frondosa</name>
    <name type="common">Maitake</name>
    <name type="synonym">Polyporus frondosus</name>
    <dbReference type="NCBI Taxonomy" id="5627"/>
    <lineage>
        <taxon>Eukaryota</taxon>
        <taxon>Fungi</taxon>
        <taxon>Dikarya</taxon>
        <taxon>Basidiomycota</taxon>
        <taxon>Agaricomycotina</taxon>
        <taxon>Agaricomycetes</taxon>
        <taxon>Polyporales</taxon>
        <taxon>Grifolaceae</taxon>
        <taxon>Grifola</taxon>
    </lineage>
</organism>
<accession>A0A1C7ME55</accession>
<dbReference type="EMBL" id="LUGG01000004">
    <property type="protein sequence ID" value="OBZ75211.1"/>
    <property type="molecule type" value="Genomic_DNA"/>
</dbReference>
<dbReference type="GO" id="GO:0016709">
    <property type="term" value="F:oxidoreductase activity, acting on paired donors, with incorporation or reduction of molecular oxygen, NAD(P)H as one donor, and incorporation of one atom of oxygen"/>
    <property type="evidence" value="ECO:0007669"/>
    <property type="project" value="UniProtKB-ARBA"/>
</dbReference>
<evidence type="ECO:0000256" key="4">
    <source>
        <dbReference type="ARBA" id="ARBA00023002"/>
    </source>
</evidence>
<dbReference type="PANTHER" id="PTHR43004">
    <property type="entry name" value="TRK SYSTEM POTASSIUM UPTAKE PROTEIN"/>
    <property type="match status" value="1"/>
</dbReference>
<sequence>MSLVDSLPETTDVLIVGAGPVGLALALSLQDQGCADVTVVDSILQGENTSRALVVHAATLEALENIDCADALIEAGYLTTAISIWTGKSFIHPAAFDALAPYTKYPFVLVVPQHITESVLGAKVRERGINVFRPHKVVDLKPNERDNQITDVIFEDGKVIHARCVVGADGVKSTVRQIAGVGWADPDGENIDETGQILSQMVMADVVFDGPLPFSHDSVIGILSRNNLFLSGSRIRSVCLRNAPSTEYLQSLVDAWGPNNMKVSFEDSPKVTISKNLWSTRFRTHSAIADTFFTRLGANTPVSEEPSSEGGVILLLGDAAHIHSPAGGQGMNLGIRDAISLGPILAEYILPSGVTLGDPDSPLRTWATARRERALGIIRLTKQILSLMSMQDETTKVLGFIPINYASIRNAVMGFITKSRWVRMMLSWRLSGLGNSHIVLLFYVL</sequence>
<keyword evidence="3" id="KW-0274">FAD</keyword>
<comment type="cofactor">
    <cofactor evidence="1">
        <name>FAD</name>
        <dbReference type="ChEBI" id="CHEBI:57692"/>
    </cofactor>
</comment>
<dbReference type="AlphaFoldDB" id="A0A1C7ME55"/>
<evidence type="ECO:0000313" key="6">
    <source>
        <dbReference type="EMBL" id="OBZ75211.1"/>
    </source>
</evidence>
<dbReference type="GO" id="GO:0071949">
    <property type="term" value="F:FAD binding"/>
    <property type="evidence" value="ECO:0007669"/>
    <property type="project" value="InterPro"/>
</dbReference>
<gene>
    <name evidence="6" type="primary">pcpB_1</name>
    <name evidence="6" type="ORF">A0H81_04403</name>
</gene>
<dbReference type="OrthoDB" id="2690153at2759"/>
<dbReference type="PANTHER" id="PTHR43004:SF19">
    <property type="entry name" value="BINDING MONOOXYGENASE, PUTATIVE (JCVI)-RELATED"/>
    <property type="match status" value="1"/>
</dbReference>
<keyword evidence="6" id="KW-0503">Monooxygenase</keyword>
<protein>
    <submittedName>
        <fullName evidence="6">Pentachlorophenol 4-monooxygenase</fullName>
    </submittedName>
</protein>